<dbReference type="STRING" id="1334629.MFUL124B02_17840"/>
<accession>A0A511T603</accession>
<organism evidence="7 10">
    <name type="scientific">Myxococcus fulvus</name>
    <dbReference type="NCBI Taxonomy" id="33"/>
    <lineage>
        <taxon>Bacteria</taxon>
        <taxon>Pseudomonadati</taxon>
        <taxon>Myxococcota</taxon>
        <taxon>Myxococcia</taxon>
        <taxon>Myxococcales</taxon>
        <taxon>Cystobacterineae</taxon>
        <taxon>Myxococcaceae</taxon>
        <taxon>Myxococcus</taxon>
    </lineage>
</organism>
<protein>
    <submittedName>
        <fullName evidence="8">Predicted acyltransferase, LPLAT superfamily</fullName>
    </submittedName>
</protein>
<keyword evidence="4" id="KW-0808">Transferase</keyword>
<dbReference type="EMBL" id="BJXR01000034">
    <property type="protein sequence ID" value="GEN09599.1"/>
    <property type="molecule type" value="Genomic_DNA"/>
</dbReference>
<evidence type="ECO:0000313" key="8">
    <source>
        <dbReference type="EMBL" id="SEU33211.1"/>
    </source>
</evidence>
<dbReference type="CDD" id="cd07984">
    <property type="entry name" value="LPLAT_LABLAT-like"/>
    <property type="match status" value="1"/>
</dbReference>
<dbReference type="Proteomes" id="UP000321514">
    <property type="component" value="Unassembled WGS sequence"/>
</dbReference>
<reference evidence="8 9" key="1">
    <citation type="submission" date="2016-10" db="EMBL/GenBank/DDBJ databases">
        <authorList>
            <person name="Varghese N."/>
            <person name="Submissions S."/>
        </authorList>
    </citation>
    <scope>NUCLEOTIDE SEQUENCE [LARGE SCALE GENOMIC DNA]</scope>
    <source>
        <strain evidence="8 9">DSM 16525</strain>
    </source>
</reference>
<dbReference type="GO" id="GO:0009247">
    <property type="term" value="P:glycolipid biosynthetic process"/>
    <property type="evidence" value="ECO:0007669"/>
    <property type="project" value="UniProtKB-ARBA"/>
</dbReference>
<dbReference type="OrthoDB" id="9808633at2"/>
<comment type="caution">
    <text evidence="7">The sequence shown here is derived from an EMBL/GenBank/DDBJ whole genome shotgun (WGS) entry which is preliminary data.</text>
</comment>
<dbReference type="InterPro" id="IPR004960">
    <property type="entry name" value="LipA_acyltrans"/>
</dbReference>
<dbReference type="RefSeq" id="WP_046713098.1">
    <property type="nucleotide sequence ID" value="NZ_BJXR01000034.1"/>
</dbReference>
<evidence type="ECO:0000256" key="3">
    <source>
        <dbReference type="ARBA" id="ARBA00022519"/>
    </source>
</evidence>
<dbReference type="PIRSF" id="PIRSF028561">
    <property type="entry name" value="Ac_Trasf"/>
    <property type="match status" value="1"/>
</dbReference>
<gene>
    <name evidence="7" type="ORF">MFU01_46360</name>
    <name evidence="8" type="ORF">SAMN05443572_109252</name>
</gene>
<keyword evidence="5" id="KW-0472">Membrane</keyword>
<evidence type="ECO:0000256" key="6">
    <source>
        <dbReference type="ARBA" id="ARBA00023315"/>
    </source>
</evidence>
<dbReference type="PANTHER" id="PTHR30606">
    <property type="entry name" value="LIPID A BIOSYNTHESIS LAUROYL ACYLTRANSFERASE"/>
    <property type="match status" value="1"/>
</dbReference>
<reference evidence="7 10" key="2">
    <citation type="submission" date="2019-07" db="EMBL/GenBank/DDBJ databases">
        <title>Whole genome shotgun sequence of Myxococcus fulvus NBRC 100333.</title>
        <authorList>
            <person name="Hosoyama A."/>
            <person name="Uohara A."/>
            <person name="Ohji S."/>
            <person name="Ichikawa N."/>
        </authorList>
    </citation>
    <scope>NUCLEOTIDE SEQUENCE [LARGE SCALE GENOMIC DNA]</scope>
    <source>
        <strain evidence="7 10">NBRC 100333</strain>
    </source>
</reference>
<sequence>MRARHWAEMGESTFVLGIWLLYWVHRLLGRWPFRLCLYPVVFVHWLSRPVVRDASLQYLTRVQAATGAIGHTPGRGDSLKHLVTFAETMLDKLLAVSGRYRFEQVNTEGREQFYEVVKQGKGGIIVTAHMGCLELCRAMAEKRGEVKLHILVHTRHAEQFNRLLKRLNPDSMFQLVEVTDMGPGTAVALEKYVAAGEFVVIAGDRVPVNASQTVDVEFLGHPAAFPVGPYVLASLFKCPLYLLGCIHENGGYTIHFECLAEKVELPRGKRVPALTEHARRYAGQVTALLKRSPFDWFNFFPFWDQANVSARNQE</sequence>
<evidence type="ECO:0000313" key="7">
    <source>
        <dbReference type="EMBL" id="GEN09599.1"/>
    </source>
</evidence>
<evidence type="ECO:0000256" key="5">
    <source>
        <dbReference type="ARBA" id="ARBA00023136"/>
    </source>
</evidence>
<keyword evidence="3" id="KW-0997">Cell inner membrane</keyword>
<evidence type="ECO:0000313" key="10">
    <source>
        <dbReference type="Proteomes" id="UP000321514"/>
    </source>
</evidence>
<dbReference type="AlphaFoldDB" id="A0A511T603"/>
<dbReference type="GO" id="GO:0005886">
    <property type="term" value="C:plasma membrane"/>
    <property type="evidence" value="ECO:0007669"/>
    <property type="project" value="UniProtKB-SubCell"/>
</dbReference>
<dbReference type="InterPro" id="IPR014548">
    <property type="entry name" value="Ac_Trasf"/>
</dbReference>
<comment type="subcellular location">
    <subcellularLocation>
        <location evidence="1">Cell inner membrane</location>
    </subcellularLocation>
</comment>
<dbReference type="EMBL" id="FOIB01000009">
    <property type="protein sequence ID" value="SEU33211.1"/>
    <property type="molecule type" value="Genomic_DNA"/>
</dbReference>
<proteinExistence type="predicted"/>
<evidence type="ECO:0000256" key="1">
    <source>
        <dbReference type="ARBA" id="ARBA00004533"/>
    </source>
</evidence>
<keyword evidence="2" id="KW-1003">Cell membrane</keyword>
<evidence type="ECO:0000256" key="2">
    <source>
        <dbReference type="ARBA" id="ARBA00022475"/>
    </source>
</evidence>
<name>A0A511T603_MYXFU</name>
<evidence type="ECO:0000313" key="9">
    <source>
        <dbReference type="Proteomes" id="UP000183760"/>
    </source>
</evidence>
<dbReference type="Proteomes" id="UP000183760">
    <property type="component" value="Unassembled WGS sequence"/>
</dbReference>
<dbReference type="Pfam" id="PF03279">
    <property type="entry name" value="Lip_A_acyltrans"/>
    <property type="match status" value="1"/>
</dbReference>
<dbReference type="GO" id="GO:0016746">
    <property type="term" value="F:acyltransferase activity"/>
    <property type="evidence" value="ECO:0007669"/>
    <property type="project" value="UniProtKB-KW"/>
</dbReference>
<evidence type="ECO:0000256" key="4">
    <source>
        <dbReference type="ARBA" id="ARBA00022679"/>
    </source>
</evidence>
<keyword evidence="9" id="KW-1185">Reference proteome</keyword>
<keyword evidence="6 8" id="KW-0012">Acyltransferase</keyword>
<dbReference type="PANTHER" id="PTHR30606:SF9">
    <property type="entry name" value="LIPID A BIOSYNTHESIS LAUROYLTRANSFERASE"/>
    <property type="match status" value="1"/>
</dbReference>